<dbReference type="STRING" id="391936.S7S_06855"/>
<dbReference type="InterPro" id="IPR046715">
    <property type="entry name" value="DUF6607"/>
</dbReference>
<dbReference type="OrthoDB" id="8564954at2"/>
<reference evidence="2 3" key="1">
    <citation type="journal article" date="2012" name="J. Bacteriol.">
        <title>Genome sequence of an alkane-degrading bacterium, Alcanivorax pacificus type strain W11-5, isolated from deep sea sediment.</title>
        <authorList>
            <person name="Lai Q."/>
            <person name="Shao Z."/>
        </authorList>
    </citation>
    <scope>NUCLEOTIDE SEQUENCE [LARGE SCALE GENOMIC DNA]</scope>
    <source>
        <strain evidence="2 3">W11-5</strain>
    </source>
</reference>
<dbReference type="Pfam" id="PF20311">
    <property type="entry name" value="DUF6607"/>
    <property type="match status" value="1"/>
</dbReference>
<organism evidence="2 3">
    <name type="scientific">Isoalcanivorax pacificus W11-5</name>
    <dbReference type="NCBI Taxonomy" id="391936"/>
    <lineage>
        <taxon>Bacteria</taxon>
        <taxon>Pseudomonadati</taxon>
        <taxon>Pseudomonadota</taxon>
        <taxon>Gammaproteobacteria</taxon>
        <taxon>Oceanospirillales</taxon>
        <taxon>Alcanivoracaceae</taxon>
        <taxon>Isoalcanivorax</taxon>
    </lineage>
</organism>
<dbReference type="AlphaFoldDB" id="A0A0B4XNA0"/>
<feature type="chain" id="PRO_5002112027" description="Lipoprotein" evidence="1">
    <location>
        <begin position="22"/>
        <end position="318"/>
    </location>
</feature>
<evidence type="ECO:0008006" key="4">
    <source>
        <dbReference type="Google" id="ProtNLM"/>
    </source>
</evidence>
<evidence type="ECO:0000256" key="1">
    <source>
        <dbReference type="SAM" id="SignalP"/>
    </source>
</evidence>
<evidence type="ECO:0000313" key="2">
    <source>
        <dbReference type="EMBL" id="AJD47787.1"/>
    </source>
</evidence>
<dbReference type="RefSeq" id="WP_008738826.1">
    <property type="nucleotide sequence ID" value="NZ_CP004387.1"/>
</dbReference>
<dbReference type="KEGG" id="apac:S7S_06855"/>
<keyword evidence="1" id="KW-0732">Signal</keyword>
<keyword evidence="3" id="KW-1185">Reference proteome</keyword>
<dbReference type="PROSITE" id="PS51257">
    <property type="entry name" value="PROKAR_LIPOPROTEIN"/>
    <property type="match status" value="1"/>
</dbReference>
<dbReference type="Proteomes" id="UP000006764">
    <property type="component" value="Chromosome"/>
</dbReference>
<name>A0A0B4XNA0_9GAMM</name>
<sequence>MAHLLSRLLLSTALLGLAACATTPALDTTDTADRERDRQAILAMAGHYAVTFDFLENLALAPDYHLHDSHTSEAHELVLVVEDTPEHIVLQHILVSERGHVVKHWRQDWTYQATDFWAYAGDYRWTQRHISPADAAGKWVQTVWQVDDSPRYAGIGRWEHGHGISTWTSDVTWRPLPRREHTTRNDYDVLVSTNRHTITPTGWVHEQDSYKFNRANDQYLAHEVGTNTYTRDDTFDLSPAASYWEKTSRFWAAVRDKWDALLNDNETVGLAQPDSQDFEGSHLMALLQRANDLSHQTLDDAQLSQRVDDTLTPFVRLD</sequence>
<protein>
    <recommendedName>
        <fullName evidence="4">Lipoprotein</fullName>
    </recommendedName>
</protein>
<dbReference type="EMBL" id="CP004387">
    <property type="protein sequence ID" value="AJD47787.1"/>
    <property type="molecule type" value="Genomic_DNA"/>
</dbReference>
<dbReference type="HOGENOM" id="CLU_059542_0_0_6"/>
<gene>
    <name evidence="2" type="ORF">S7S_06855</name>
</gene>
<accession>A0A0B4XNA0</accession>
<evidence type="ECO:0000313" key="3">
    <source>
        <dbReference type="Proteomes" id="UP000006764"/>
    </source>
</evidence>
<proteinExistence type="predicted"/>
<feature type="signal peptide" evidence="1">
    <location>
        <begin position="1"/>
        <end position="21"/>
    </location>
</feature>